<proteinExistence type="predicted"/>
<dbReference type="InterPro" id="IPR010317">
    <property type="entry name" value="WxLIP_PGBD"/>
</dbReference>
<gene>
    <name evidence="4" type="ORF">UR08_09415</name>
</gene>
<name>A0A3D8TRC0_9LIST</name>
<evidence type="ECO:0000313" key="4">
    <source>
        <dbReference type="EMBL" id="RDX01154.1"/>
    </source>
</evidence>
<keyword evidence="1" id="KW-0812">Transmembrane</keyword>
<keyword evidence="5" id="KW-1185">Reference proteome</keyword>
<dbReference type="AlphaFoldDB" id="A0A3D8TRC0"/>
<protein>
    <submittedName>
        <fullName evidence="4">Uncharacterized protein</fullName>
    </submittedName>
</protein>
<evidence type="ECO:0000259" key="2">
    <source>
        <dbReference type="Pfam" id="PF06030"/>
    </source>
</evidence>
<feature type="domain" description="WxL Interacting Protein peptidoglycan binding" evidence="2">
    <location>
        <begin position="33"/>
        <end position="152"/>
    </location>
</feature>
<feature type="transmembrane region" description="Helical" evidence="1">
    <location>
        <begin position="309"/>
        <end position="331"/>
    </location>
</feature>
<dbReference type="Proteomes" id="UP000257055">
    <property type="component" value="Unassembled WGS sequence"/>
</dbReference>
<organism evidence="4 5">
    <name type="scientific">Listeria kieliensis</name>
    <dbReference type="NCBI Taxonomy" id="1621700"/>
    <lineage>
        <taxon>Bacteria</taxon>
        <taxon>Bacillati</taxon>
        <taxon>Bacillota</taxon>
        <taxon>Bacilli</taxon>
        <taxon>Bacillales</taxon>
        <taxon>Listeriaceae</taxon>
        <taxon>Listeria</taxon>
    </lineage>
</organism>
<keyword evidence="1" id="KW-0472">Membrane</keyword>
<comment type="caution">
    <text evidence="4">The sequence shown here is derived from an EMBL/GenBank/DDBJ whole genome shotgun (WGS) entry which is preliminary data.</text>
</comment>
<dbReference type="Pfam" id="PF11797">
    <property type="entry name" value="WxLIP_HBD"/>
    <property type="match status" value="1"/>
</dbReference>
<sequence>MKKVCYLIVCLVVICLIYPKESLAENKPSEMAYYVEAIIPSNQIDQTKTYFDLLVKPGERQTLQLRVHNARSEELTLEIKPHTARTGTGGDIDYSGDKESPLAASLSYSIEELLDGEEQVTLEPNETRTLSFVLKVPDKTFHGVLLGGFYIHEKKQSEQVEPKKEGVSIKNQYAYVIGCQVRMDSEEEQQQFTLETPKLTKWNDLPAIHAGLTNEASRILSKYQLQGEIRNRSGKKIQKIKKQTFSMAPDSVYRLMSKVSLADFPSGKYSYFLTIKGENEVWHLKKDFMISSDQIKQVQTAKETNGHRFLSILIISLIALLFLAIVVFILIKRRRKNESSS</sequence>
<keyword evidence="1" id="KW-1133">Transmembrane helix</keyword>
<dbReference type="InterPro" id="IPR021759">
    <property type="entry name" value="WxLIP_HBD"/>
</dbReference>
<evidence type="ECO:0000313" key="5">
    <source>
        <dbReference type="Proteomes" id="UP000257055"/>
    </source>
</evidence>
<evidence type="ECO:0000259" key="3">
    <source>
        <dbReference type="Pfam" id="PF11797"/>
    </source>
</evidence>
<feature type="domain" description="WxL Interacting Protein host binding" evidence="3">
    <location>
        <begin position="165"/>
        <end position="298"/>
    </location>
</feature>
<evidence type="ECO:0000256" key="1">
    <source>
        <dbReference type="SAM" id="Phobius"/>
    </source>
</evidence>
<reference evidence="5" key="1">
    <citation type="submission" date="2015-04" db="EMBL/GenBank/DDBJ databases">
        <authorList>
            <person name="Schardt J."/>
            <person name="Mueller-Herbst S."/>
            <person name="Scherer S."/>
            <person name="Huptas C."/>
        </authorList>
    </citation>
    <scope>NUCLEOTIDE SEQUENCE [LARGE SCALE GENOMIC DNA]</scope>
    <source>
        <strain evidence="5">Kiel-L1</strain>
    </source>
</reference>
<accession>A0A3D8TRC0</accession>
<dbReference type="Pfam" id="PF06030">
    <property type="entry name" value="WxLIP_PGBD"/>
    <property type="match status" value="1"/>
</dbReference>
<dbReference type="RefSeq" id="WP_115753403.1">
    <property type="nucleotide sequence ID" value="NZ_LARY01000002.1"/>
</dbReference>
<dbReference type="EMBL" id="LARY01000002">
    <property type="protein sequence ID" value="RDX01154.1"/>
    <property type="molecule type" value="Genomic_DNA"/>
</dbReference>